<evidence type="ECO:0000313" key="2">
    <source>
        <dbReference type="EMBL" id="KAK3334346.1"/>
    </source>
</evidence>
<accession>A0AAE0IZU0</accession>
<sequence>MDRNVTNPTVATSSGSTTGPSKRFGSSLTNWKSSHPVTPPPRDYQNKQVFRKKPIDSWDFQRPCGVQPPAAEADISTVYLNAKRKLEARSPYERPRKARKRNKHQSIFSTRLSDKEDIEDSNTTNGVWYERELDRNLRQWAQEAAALNSWDDPFVDTPPPSPYSEAGESVTKSATEMEVVEDTDTDTREETHSTRKETCARLEEMEEKIARLQNSSRRMTRAQSQELARLSEEYSCLCAEFFHIPQDLSPSSALPQSIDDDMDIDAGQDTTAHHPRSESLHSSDPLAVEVPNSDNHSSLNTSFNSDSTSTSPRDPAIPLRTLQDFEGYHQYLKIEFGRTKAPVYQDAPKVHRQVREEKLFLLLANKKRRVKKYWDALSQRSGEMGSERFDAGYDTEQTTTITVGGTGTTIQVTGTKVTIPASFGRRPKTEMGNNMKSKMDNSKTGNKAQKNELRSNIPSPYLNGSSSTKIAHKPKHITITQDRNMSNNKSVVSTSENTVRRNMDPYKHLDKLAKSIENKSQHKPNNSANADKTLIDFGKGEYTTLTNGDTTITYTKEYGWPMAYVTSTSAQVVTIPASFGRGNPKTDKSVKKST</sequence>
<feature type="region of interest" description="Disordered" evidence="1">
    <location>
        <begin position="252"/>
        <end position="317"/>
    </location>
</feature>
<dbReference type="Proteomes" id="UP001278500">
    <property type="component" value="Unassembled WGS sequence"/>
</dbReference>
<reference evidence="2" key="1">
    <citation type="journal article" date="2023" name="Mol. Phylogenet. Evol.">
        <title>Genome-scale phylogeny and comparative genomics of the fungal order Sordariales.</title>
        <authorList>
            <person name="Hensen N."/>
            <person name="Bonometti L."/>
            <person name="Westerberg I."/>
            <person name="Brannstrom I.O."/>
            <person name="Guillou S."/>
            <person name="Cros-Aarteil S."/>
            <person name="Calhoun S."/>
            <person name="Haridas S."/>
            <person name="Kuo A."/>
            <person name="Mondo S."/>
            <person name="Pangilinan J."/>
            <person name="Riley R."/>
            <person name="LaButti K."/>
            <person name="Andreopoulos B."/>
            <person name="Lipzen A."/>
            <person name="Chen C."/>
            <person name="Yan M."/>
            <person name="Daum C."/>
            <person name="Ng V."/>
            <person name="Clum A."/>
            <person name="Steindorff A."/>
            <person name="Ohm R.A."/>
            <person name="Martin F."/>
            <person name="Silar P."/>
            <person name="Natvig D.O."/>
            <person name="Lalanne C."/>
            <person name="Gautier V."/>
            <person name="Ament-Velasquez S.L."/>
            <person name="Kruys A."/>
            <person name="Hutchinson M.I."/>
            <person name="Powell A.J."/>
            <person name="Barry K."/>
            <person name="Miller A.N."/>
            <person name="Grigoriev I.V."/>
            <person name="Debuchy R."/>
            <person name="Gladieux P."/>
            <person name="Hiltunen Thoren M."/>
            <person name="Johannesson H."/>
        </authorList>
    </citation>
    <scope>NUCLEOTIDE SEQUENCE</scope>
    <source>
        <strain evidence="2">CBS 560.94</strain>
    </source>
</reference>
<organism evidence="2 3">
    <name type="scientific">Neurospora tetraspora</name>
    <dbReference type="NCBI Taxonomy" id="94610"/>
    <lineage>
        <taxon>Eukaryota</taxon>
        <taxon>Fungi</taxon>
        <taxon>Dikarya</taxon>
        <taxon>Ascomycota</taxon>
        <taxon>Pezizomycotina</taxon>
        <taxon>Sordariomycetes</taxon>
        <taxon>Sordariomycetidae</taxon>
        <taxon>Sordariales</taxon>
        <taxon>Sordariaceae</taxon>
        <taxon>Neurospora</taxon>
    </lineage>
</organism>
<feature type="region of interest" description="Disordered" evidence="1">
    <location>
        <begin position="150"/>
        <end position="196"/>
    </location>
</feature>
<evidence type="ECO:0000313" key="3">
    <source>
        <dbReference type="Proteomes" id="UP001278500"/>
    </source>
</evidence>
<reference evidence="2" key="2">
    <citation type="submission" date="2023-06" db="EMBL/GenBank/DDBJ databases">
        <authorList>
            <consortium name="Lawrence Berkeley National Laboratory"/>
            <person name="Haridas S."/>
            <person name="Hensen N."/>
            <person name="Bonometti L."/>
            <person name="Westerberg I."/>
            <person name="Brannstrom I.O."/>
            <person name="Guillou S."/>
            <person name="Cros-Aarteil S."/>
            <person name="Calhoun S."/>
            <person name="Kuo A."/>
            <person name="Mondo S."/>
            <person name="Pangilinan J."/>
            <person name="Riley R."/>
            <person name="Labutti K."/>
            <person name="Andreopoulos B."/>
            <person name="Lipzen A."/>
            <person name="Chen C."/>
            <person name="Yanf M."/>
            <person name="Daum C."/>
            <person name="Ng V."/>
            <person name="Clum A."/>
            <person name="Steindorff A."/>
            <person name="Ohm R."/>
            <person name="Martin F."/>
            <person name="Silar P."/>
            <person name="Natvig D."/>
            <person name="Lalanne C."/>
            <person name="Gautier V."/>
            <person name="Ament-Velasquez S.L."/>
            <person name="Kruys A."/>
            <person name="Hutchinson M.I."/>
            <person name="Powell A.J."/>
            <person name="Barry K."/>
            <person name="Miller A.N."/>
            <person name="Grigoriev I.V."/>
            <person name="Debuchy R."/>
            <person name="Gladieux P."/>
            <person name="Thoren M.H."/>
            <person name="Johannesson H."/>
        </authorList>
    </citation>
    <scope>NUCLEOTIDE SEQUENCE</scope>
    <source>
        <strain evidence="2">CBS 560.94</strain>
    </source>
</reference>
<dbReference type="RefSeq" id="XP_062676512.1">
    <property type="nucleotide sequence ID" value="XM_062831139.1"/>
</dbReference>
<keyword evidence="3" id="KW-1185">Reference proteome</keyword>
<feature type="compositionally biased region" description="Basic and acidic residues" evidence="1">
    <location>
        <begin position="185"/>
        <end position="196"/>
    </location>
</feature>
<protein>
    <submittedName>
        <fullName evidence="2">Uncharacterized protein</fullName>
    </submittedName>
</protein>
<feature type="compositionally biased region" description="Basic and acidic residues" evidence="1">
    <location>
        <begin position="271"/>
        <end position="281"/>
    </location>
</feature>
<feature type="region of interest" description="Disordered" evidence="1">
    <location>
        <begin position="422"/>
        <end position="468"/>
    </location>
</feature>
<evidence type="ECO:0000256" key="1">
    <source>
        <dbReference type="SAM" id="MobiDB-lite"/>
    </source>
</evidence>
<feature type="compositionally biased region" description="Polar residues" evidence="1">
    <location>
        <begin position="431"/>
        <end position="468"/>
    </location>
</feature>
<feature type="compositionally biased region" description="Low complexity" evidence="1">
    <location>
        <begin position="297"/>
        <end position="311"/>
    </location>
</feature>
<gene>
    <name evidence="2" type="ORF">B0H65DRAFT_592994</name>
</gene>
<comment type="caution">
    <text evidence="2">The sequence shown here is derived from an EMBL/GenBank/DDBJ whole genome shotgun (WGS) entry which is preliminary data.</text>
</comment>
<dbReference type="GeneID" id="87868293"/>
<feature type="compositionally biased region" description="Polar residues" evidence="1">
    <location>
        <begin position="1"/>
        <end position="36"/>
    </location>
</feature>
<name>A0AAE0IZU0_9PEZI</name>
<feature type="region of interest" description="Disordered" evidence="1">
    <location>
        <begin position="87"/>
        <end position="121"/>
    </location>
</feature>
<feature type="region of interest" description="Disordered" evidence="1">
    <location>
        <begin position="1"/>
        <end position="47"/>
    </location>
</feature>
<dbReference type="AlphaFoldDB" id="A0AAE0IZU0"/>
<proteinExistence type="predicted"/>
<dbReference type="EMBL" id="JAUEPP010000011">
    <property type="protein sequence ID" value="KAK3334346.1"/>
    <property type="molecule type" value="Genomic_DNA"/>
</dbReference>